<dbReference type="Proteomes" id="UP000887574">
    <property type="component" value="Unplaced"/>
</dbReference>
<evidence type="ECO:0000313" key="2">
    <source>
        <dbReference type="WBParaSite" id="jg17963"/>
    </source>
</evidence>
<proteinExistence type="predicted"/>
<protein>
    <submittedName>
        <fullName evidence="2">CUB domain-containing protein</fullName>
    </submittedName>
</protein>
<organism evidence="1 2">
    <name type="scientific">Ditylenchus dipsaci</name>
    <dbReference type="NCBI Taxonomy" id="166011"/>
    <lineage>
        <taxon>Eukaryota</taxon>
        <taxon>Metazoa</taxon>
        <taxon>Ecdysozoa</taxon>
        <taxon>Nematoda</taxon>
        <taxon>Chromadorea</taxon>
        <taxon>Rhabditida</taxon>
        <taxon>Tylenchina</taxon>
        <taxon>Tylenchomorpha</taxon>
        <taxon>Sphaerularioidea</taxon>
        <taxon>Anguinidae</taxon>
        <taxon>Anguininae</taxon>
        <taxon>Ditylenchus</taxon>
    </lineage>
</organism>
<dbReference type="AlphaFoldDB" id="A0A915DAZ1"/>
<sequence length="153" mass="17007">MATGGYEAFYYTVNVYSLIQLGEANKMVRKQMYELIQAKHDSAGNNSSPAGLNCVVEVVKADFTDEDDVDNCTSRDHARSVAAPLDTSLGGQKTRAKSLDWVDWPCKISSTMKLTLPTGHMLLIDFYTDDNSANDGSGFRLNWKCEHYQTPLL</sequence>
<reference evidence="2" key="1">
    <citation type="submission" date="2022-11" db="UniProtKB">
        <authorList>
            <consortium name="WormBaseParasite"/>
        </authorList>
    </citation>
    <scope>IDENTIFICATION</scope>
</reference>
<dbReference type="WBParaSite" id="jg17963">
    <property type="protein sequence ID" value="jg17963"/>
    <property type="gene ID" value="jg17963"/>
</dbReference>
<name>A0A915DAZ1_9BILA</name>
<accession>A0A915DAZ1</accession>
<keyword evidence="1" id="KW-1185">Reference proteome</keyword>
<evidence type="ECO:0000313" key="1">
    <source>
        <dbReference type="Proteomes" id="UP000887574"/>
    </source>
</evidence>